<proteinExistence type="predicted"/>
<dbReference type="RefSeq" id="XP_025549095.1">
    <property type="nucleotide sequence ID" value="XM_025695606.1"/>
</dbReference>
<reference evidence="1 2" key="1">
    <citation type="submission" date="2018-02" db="EMBL/GenBank/DDBJ databases">
        <title>The genomes of Aspergillus section Nigri reveals drivers in fungal speciation.</title>
        <authorList>
            <consortium name="DOE Joint Genome Institute"/>
            <person name="Vesth T.C."/>
            <person name="Nybo J."/>
            <person name="Theobald S."/>
            <person name="Brandl J."/>
            <person name="Frisvad J.C."/>
            <person name="Nielsen K.F."/>
            <person name="Lyhne E.K."/>
            <person name="Kogle M.E."/>
            <person name="Kuo A."/>
            <person name="Riley R."/>
            <person name="Clum A."/>
            <person name="Nolan M."/>
            <person name="Lipzen A."/>
            <person name="Salamov A."/>
            <person name="Henrissat B."/>
            <person name="Wiebenga A."/>
            <person name="De vries R.P."/>
            <person name="Grigoriev I.V."/>
            <person name="Mortensen U.H."/>
            <person name="Andersen M.R."/>
            <person name="Baker S.E."/>
        </authorList>
    </citation>
    <scope>NUCLEOTIDE SEQUENCE [LARGE SCALE GENOMIC DNA]</scope>
    <source>
        <strain evidence="1 2">CBS 101889</strain>
    </source>
</reference>
<accession>A0A395HPS9</accession>
<dbReference type="VEuPathDB" id="FungiDB:BO97DRAFT_407263"/>
<protein>
    <submittedName>
        <fullName evidence="1">Uncharacterized protein</fullName>
    </submittedName>
</protein>
<keyword evidence="2" id="KW-1185">Reference proteome</keyword>
<dbReference type="GeneID" id="37199895"/>
<evidence type="ECO:0000313" key="1">
    <source>
        <dbReference type="EMBL" id="RAL09941.1"/>
    </source>
</evidence>
<dbReference type="EMBL" id="KZ824299">
    <property type="protein sequence ID" value="RAL09941.1"/>
    <property type="molecule type" value="Genomic_DNA"/>
</dbReference>
<gene>
    <name evidence="1" type="ORF">BO97DRAFT_407263</name>
</gene>
<name>A0A395HPS9_ASPHC</name>
<dbReference type="AlphaFoldDB" id="A0A395HPS9"/>
<dbReference type="Proteomes" id="UP000248961">
    <property type="component" value="Unassembled WGS sequence"/>
</dbReference>
<organism evidence="1 2">
    <name type="scientific">Aspergillus homomorphus (strain CBS 101889)</name>
    <dbReference type="NCBI Taxonomy" id="1450537"/>
    <lineage>
        <taxon>Eukaryota</taxon>
        <taxon>Fungi</taxon>
        <taxon>Dikarya</taxon>
        <taxon>Ascomycota</taxon>
        <taxon>Pezizomycotina</taxon>
        <taxon>Eurotiomycetes</taxon>
        <taxon>Eurotiomycetidae</taxon>
        <taxon>Eurotiales</taxon>
        <taxon>Aspergillaceae</taxon>
        <taxon>Aspergillus</taxon>
        <taxon>Aspergillus subgen. Circumdati</taxon>
    </lineage>
</organism>
<sequence length="71" mass="7621">MSSMVILGLSYLAPACQIKSLVPRHVTRVHDIFDPGPSHLRQKPGLANHLGRAPCNDYPGISVQTGALIFG</sequence>
<evidence type="ECO:0000313" key="2">
    <source>
        <dbReference type="Proteomes" id="UP000248961"/>
    </source>
</evidence>